<dbReference type="PRINTS" id="PR00153">
    <property type="entry name" value="CSAPPISMRASE"/>
</dbReference>
<keyword evidence="3 4" id="KW-0413">Isomerase</keyword>
<dbReference type="GO" id="GO:0003755">
    <property type="term" value="F:peptidyl-prolyl cis-trans isomerase activity"/>
    <property type="evidence" value="ECO:0007669"/>
    <property type="project" value="UniProtKB-UniRule"/>
</dbReference>
<dbReference type="Gene3D" id="2.40.100.10">
    <property type="entry name" value="Cyclophilin-like"/>
    <property type="match status" value="1"/>
</dbReference>
<dbReference type="GO" id="GO:0000324">
    <property type="term" value="C:fungal-type vacuole"/>
    <property type="evidence" value="ECO:0007669"/>
    <property type="project" value="TreeGrafter"/>
</dbReference>
<keyword evidence="8" id="KW-1185">Reference proteome</keyword>
<dbReference type="KEGG" id="pfj:MYCFIDRAFT_211936"/>
<dbReference type="AlphaFoldDB" id="M3A5X0"/>
<dbReference type="SUPFAM" id="SSF50891">
    <property type="entry name" value="Cyclophilin-like"/>
    <property type="match status" value="1"/>
</dbReference>
<comment type="function">
    <text evidence="4">PPIases accelerate the folding of proteins. It catalyzes the cis-trans isomerization of proline imidic peptide bonds in oligopeptides.</text>
</comment>
<evidence type="ECO:0000256" key="1">
    <source>
        <dbReference type="ARBA" id="ARBA00000971"/>
    </source>
</evidence>
<dbReference type="STRING" id="383855.M3A5X0"/>
<keyword evidence="4" id="KW-0732">Signal</keyword>
<dbReference type="GeneID" id="19337557"/>
<name>M3A5X0_PSEFD</name>
<dbReference type="PROSITE" id="PS50072">
    <property type="entry name" value="CSA_PPIASE_2"/>
    <property type="match status" value="1"/>
</dbReference>
<feature type="domain" description="PPIase cyclophilin-type" evidence="6">
    <location>
        <begin position="39"/>
        <end position="196"/>
    </location>
</feature>
<dbReference type="FunFam" id="2.40.100.10:FF:000001">
    <property type="entry name" value="Peptidyl-prolyl cis-trans isomerase"/>
    <property type="match status" value="1"/>
</dbReference>
<dbReference type="RefSeq" id="XP_007929095.1">
    <property type="nucleotide sequence ID" value="XM_007930904.1"/>
</dbReference>
<dbReference type="GO" id="GO:0005783">
    <property type="term" value="C:endoplasmic reticulum"/>
    <property type="evidence" value="ECO:0007669"/>
    <property type="project" value="TreeGrafter"/>
</dbReference>
<evidence type="ECO:0000256" key="4">
    <source>
        <dbReference type="RuleBase" id="RU363019"/>
    </source>
</evidence>
<evidence type="ECO:0000313" key="8">
    <source>
        <dbReference type="Proteomes" id="UP000016932"/>
    </source>
</evidence>
<reference evidence="7 8" key="1">
    <citation type="journal article" date="2012" name="PLoS Pathog.">
        <title>Diverse lifestyles and strategies of plant pathogenesis encoded in the genomes of eighteen Dothideomycetes fungi.</title>
        <authorList>
            <person name="Ohm R.A."/>
            <person name="Feau N."/>
            <person name="Henrissat B."/>
            <person name="Schoch C.L."/>
            <person name="Horwitz B.A."/>
            <person name="Barry K.W."/>
            <person name="Condon B.J."/>
            <person name="Copeland A.C."/>
            <person name="Dhillon B."/>
            <person name="Glaser F."/>
            <person name="Hesse C.N."/>
            <person name="Kosti I."/>
            <person name="LaButti K."/>
            <person name="Lindquist E.A."/>
            <person name="Lucas S."/>
            <person name="Salamov A.A."/>
            <person name="Bradshaw R.E."/>
            <person name="Ciuffetti L."/>
            <person name="Hamelin R.C."/>
            <person name="Kema G.H.J."/>
            <person name="Lawrence C."/>
            <person name="Scott J.A."/>
            <person name="Spatafora J.W."/>
            <person name="Turgeon B.G."/>
            <person name="de Wit P.J.G.M."/>
            <person name="Zhong S."/>
            <person name="Goodwin S.B."/>
            <person name="Grigoriev I.V."/>
        </authorList>
    </citation>
    <scope>NUCLEOTIDE SEQUENCE [LARGE SCALE GENOMIC DNA]</scope>
    <source>
        <strain evidence="7 8">CIRAD86</strain>
    </source>
</reference>
<dbReference type="GO" id="GO:0016018">
    <property type="term" value="F:cyclosporin A binding"/>
    <property type="evidence" value="ECO:0007669"/>
    <property type="project" value="TreeGrafter"/>
</dbReference>
<feature type="region of interest" description="Disordered" evidence="5">
    <location>
        <begin position="178"/>
        <end position="208"/>
    </location>
</feature>
<dbReference type="InterPro" id="IPR020892">
    <property type="entry name" value="Cyclophilin-type_PPIase_CS"/>
</dbReference>
<evidence type="ECO:0000259" key="6">
    <source>
        <dbReference type="PROSITE" id="PS50072"/>
    </source>
</evidence>
<dbReference type="HOGENOM" id="CLU_012062_4_1_1"/>
<organism evidence="7 8">
    <name type="scientific">Pseudocercospora fijiensis (strain CIRAD86)</name>
    <name type="common">Black leaf streak disease fungus</name>
    <name type="synonym">Mycosphaerella fijiensis</name>
    <dbReference type="NCBI Taxonomy" id="383855"/>
    <lineage>
        <taxon>Eukaryota</taxon>
        <taxon>Fungi</taxon>
        <taxon>Dikarya</taxon>
        <taxon>Ascomycota</taxon>
        <taxon>Pezizomycotina</taxon>
        <taxon>Dothideomycetes</taxon>
        <taxon>Dothideomycetidae</taxon>
        <taxon>Mycosphaerellales</taxon>
        <taxon>Mycosphaerellaceae</taxon>
        <taxon>Pseudocercospora</taxon>
    </lineage>
</organism>
<keyword evidence="2 4" id="KW-0697">Rotamase</keyword>
<comment type="catalytic activity">
    <reaction evidence="1 4">
        <text>[protein]-peptidylproline (omega=180) = [protein]-peptidylproline (omega=0)</text>
        <dbReference type="Rhea" id="RHEA:16237"/>
        <dbReference type="Rhea" id="RHEA-COMP:10747"/>
        <dbReference type="Rhea" id="RHEA-COMP:10748"/>
        <dbReference type="ChEBI" id="CHEBI:83833"/>
        <dbReference type="ChEBI" id="CHEBI:83834"/>
        <dbReference type="EC" id="5.2.1.8"/>
    </reaction>
</comment>
<evidence type="ECO:0000256" key="5">
    <source>
        <dbReference type="SAM" id="MobiDB-lite"/>
    </source>
</evidence>
<proteinExistence type="inferred from homology"/>
<dbReference type="PANTHER" id="PTHR11071">
    <property type="entry name" value="PEPTIDYL-PROLYL CIS-TRANS ISOMERASE"/>
    <property type="match status" value="1"/>
</dbReference>
<dbReference type="VEuPathDB" id="FungiDB:MYCFIDRAFT_211936"/>
<dbReference type="InterPro" id="IPR002130">
    <property type="entry name" value="Cyclophilin-type_PPIase_dom"/>
</dbReference>
<gene>
    <name evidence="7" type="ORF">MYCFIDRAFT_211936</name>
</gene>
<dbReference type="PROSITE" id="PS00170">
    <property type="entry name" value="CSA_PPIASE_1"/>
    <property type="match status" value="1"/>
</dbReference>
<evidence type="ECO:0000313" key="7">
    <source>
        <dbReference type="EMBL" id="EME80021.1"/>
    </source>
</evidence>
<evidence type="ECO:0000256" key="3">
    <source>
        <dbReference type="ARBA" id="ARBA00023235"/>
    </source>
</evidence>
<feature type="chain" id="PRO_5006527926" description="Peptidyl-prolyl cis-trans isomerase" evidence="4">
    <location>
        <begin position="29"/>
        <end position="208"/>
    </location>
</feature>
<dbReference type="Proteomes" id="UP000016932">
    <property type="component" value="Unassembled WGS sequence"/>
</dbReference>
<comment type="similarity">
    <text evidence="4">Belongs to the cyclophilin-type PPIase family.</text>
</comment>
<dbReference type="InterPro" id="IPR029000">
    <property type="entry name" value="Cyclophilin-like_dom_sf"/>
</dbReference>
<protein>
    <recommendedName>
        <fullName evidence="4">Peptidyl-prolyl cis-trans isomerase</fullName>
        <shortName evidence="4">PPIase</shortName>
        <ecNumber evidence="4">5.2.1.8</ecNumber>
    </recommendedName>
</protein>
<dbReference type="eggNOG" id="KOG0880">
    <property type="taxonomic scope" value="Eukaryota"/>
</dbReference>
<dbReference type="Pfam" id="PF00160">
    <property type="entry name" value="Pro_isomerase"/>
    <property type="match status" value="1"/>
</dbReference>
<dbReference type="CDD" id="cd01926">
    <property type="entry name" value="cyclophilin_ABH_like"/>
    <property type="match status" value="1"/>
</dbReference>
<evidence type="ECO:0000256" key="2">
    <source>
        <dbReference type="ARBA" id="ARBA00023110"/>
    </source>
</evidence>
<sequence>MANFQKLIATFLVVLTFAFVYFAQTVEATKGPKITHKVYFDIKHGDEDLGRIVMGLYGKTVPKTAENFRALATGEKGFGYEGSIFHRVIKDFMIQGGDFTRGDGTGGKSIYGEKFDDENFKLKHSKKGLLSMANSGKNTNGSQFFITTVITSWLDGRHVVFGEVLEGMDIVHKIENAPKSAGDKPKDDIKVAKSGELEVPEEGLRAEL</sequence>
<dbReference type="EC" id="5.2.1.8" evidence="4"/>
<dbReference type="PANTHER" id="PTHR11071:SF561">
    <property type="entry name" value="PEPTIDYL-PROLYL CIS-TRANS ISOMERASE D-RELATED"/>
    <property type="match status" value="1"/>
</dbReference>
<dbReference type="GO" id="GO:0006457">
    <property type="term" value="P:protein folding"/>
    <property type="evidence" value="ECO:0007669"/>
    <property type="project" value="InterPro"/>
</dbReference>
<accession>M3A5X0</accession>
<feature type="signal peptide" evidence="4">
    <location>
        <begin position="1"/>
        <end position="28"/>
    </location>
</feature>
<dbReference type="EMBL" id="KB446561">
    <property type="protein sequence ID" value="EME80021.1"/>
    <property type="molecule type" value="Genomic_DNA"/>
</dbReference>
<dbReference type="OrthoDB" id="193499at2759"/>